<dbReference type="InterPro" id="IPR001611">
    <property type="entry name" value="Leu-rich_rpt"/>
</dbReference>
<dbReference type="InterPro" id="IPR053040">
    <property type="entry name" value="LRR-containing_protein_71"/>
</dbReference>
<gene>
    <name evidence="2" type="ORF">LSTR_LSTR010514</name>
</gene>
<dbReference type="PANTHER" id="PTHR46984:SF1">
    <property type="entry name" value="LEUCINE-RICH REPEAT-CONTAINING PROTEIN 71"/>
    <property type="match status" value="1"/>
</dbReference>
<feature type="region of interest" description="Disordered" evidence="1">
    <location>
        <begin position="324"/>
        <end position="348"/>
    </location>
</feature>
<evidence type="ECO:0000256" key="1">
    <source>
        <dbReference type="SAM" id="MobiDB-lite"/>
    </source>
</evidence>
<accession>A0A482X2Q4</accession>
<organism evidence="2 3">
    <name type="scientific">Laodelphax striatellus</name>
    <name type="common">Small brown planthopper</name>
    <name type="synonym">Delphax striatella</name>
    <dbReference type="NCBI Taxonomy" id="195883"/>
    <lineage>
        <taxon>Eukaryota</taxon>
        <taxon>Metazoa</taxon>
        <taxon>Ecdysozoa</taxon>
        <taxon>Arthropoda</taxon>
        <taxon>Hexapoda</taxon>
        <taxon>Insecta</taxon>
        <taxon>Pterygota</taxon>
        <taxon>Neoptera</taxon>
        <taxon>Paraneoptera</taxon>
        <taxon>Hemiptera</taxon>
        <taxon>Auchenorrhyncha</taxon>
        <taxon>Fulgoroidea</taxon>
        <taxon>Delphacidae</taxon>
        <taxon>Criomorphinae</taxon>
        <taxon>Laodelphax</taxon>
    </lineage>
</organism>
<dbReference type="InterPro" id="IPR032675">
    <property type="entry name" value="LRR_dom_sf"/>
</dbReference>
<dbReference type="EMBL" id="QKKF02019521">
    <property type="protein sequence ID" value="RZF39886.1"/>
    <property type="molecule type" value="Genomic_DNA"/>
</dbReference>
<dbReference type="SMR" id="A0A482X2Q4"/>
<dbReference type="PANTHER" id="PTHR46984">
    <property type="entry name" value="LEUCINE-RICH REPEAT-CONTAINING PROTEIN 71"/>
    <property type="match status" value="1"/>
</dbReference>
<dbReference type="Proteomes" id="UP000291343">
    <property type="component" value="Unassembled WGS sequence"/>
</dbReference>
<sequence>MKTKKDKLSRQIQKPHHSLSEELESNELIIDLKSYVNDLNSNNDVHYFNVQVMHNRRSIDKQAVELAKNLIIEEPPFFDTPEPLPKTSASSESGKIEILLGVAFDKLLESIDFLRIEEVEVYDESILNSCFSISSKYRTISKLHLIDCCLNAKSIGIIAKQLRAENNTIKDLSLDMNVVPEQNYHCLIDGTTLEHISLKNCKINCKGAKLISQALEYNKPENKQNLLSLVLNGNAIEDCGLLFIAMALRTNFKLHYLSLANNLITDSGIEMIAGILKNFPISPEEDRRRRFMFIKYLESATNQYGKECIDPICNTVERFSVSNQQRKSSLSNDRPSTRTSNDETRNPEDIISNISNSILSATNIINGDLHPLLTTVYKDGNLKYCVGNFALAYLNLSYNYFGKIGMHALIEAAKYQSSVGSQVNGLGLMGVKAEGLKRKENVDEEIEELNKILRNRSLPKLYDRRHLISYITL</sequence>
<dbReference type="OrthoDB" id="6630311at2759"/>
<name>A0A482X2Q4_LAOST</name>
<evidence type="ECO:0000313" key="2">
    <source>
        <dbReference type="EMBL" id="RZF39886.1"/>
    </source>
</evidence>
<comment type="caution">
    <text evidence="2">The sequence shown here is derived from an EMBL/GenBank/DDBJ whole genome shotgun (WGS) entry which is preliminary data.</text>
</comment>
<dbReference type="AlphaFoldDB" id="A0A482X2Q4"/>
<protein>
    <recommendedName>
        <fullName evidence="4">Leucine-rich repeat-containing protein 71</fullName>
    </recommendedName>
</protein>
<dbReference type="STRING" id="195883.A0A482X2Q4"/>
<feature type="compositionally biased region" description="Polar residues" evidence="1">
    <location>
        <begin position="324"/>
        <end position="339"/>
    </location>
</feature>
<evidence type="ECO:0008006" key="4">
    <source>
        <dbReference type="Google" id="ProtNLM"/>
    </source>
</evidence>
<dbReference type="Gene3D" id="3.80.10.10">
    <property type="entry name" value="Ribonuclease Inhibitor"/>
    <property type="match status" value="1"/>
</dbReference>
<dbReference type="SMART" id="SM00368">
    <property type="entry name" value="LRR_RI"/>
    <property type="match status" value="5"/>
</dbReference>
<dbReference type="Pfam" id="PF13516">
    <property type="entry name" value="LRR_6"/>
    <property type="match status" value="2"/>
</dbReference>
<keyword evidence="3" id="KW-1185">Reference proteome</keyword>
<dbReference type="InParanoid" id="A0A482X2Q4"/>
<proteinExistence type="predicted"/>
<dbReference type="SUPFAM" id="SSF52047">
    <property type="entry name" value="RNI-like"/>
    <property type="match status" value="1"/>
</dbReference>
<evidence type="ECO:0000313" key="3">
    <source>
        <dbReference type="Proteomes" id="UP000291343"/>
    </source>
</evidence>
<reference evidence="2 3" key="1">
    <citation type="journal article" date="2017" name="Gigascience">
        <title>Genome sequence of the small brown planthopper, Laodelphax striatellus.</title>
        <authorList>
            <person name="Zhu J."/>
            <person name="Jiang F."/>
            <person name="Wang X."/>
            <person name="Yang P."/>
            <person name="Bao Y."/>
            <person name="Zhao W."/>
            <person name="Wang W."/>
            <person name="Lu H."/>
            <person name="Wang Q."/>
            <person name="Cui N."/>
            <person name="Li J."/>
            <person name="Chen X."/>
            <person name="Luo L."/>
            <person name="Yu J."/>
            <person name="Kang L."/>
            <person name="Cui F."/>
        </authorList>
    </citation>
    <scope>NUCLEOTIDE SEQUENCE [LARGE SCALE GENOMIC DNA]</scope>
    <source>
        <strain evidence="2">Lst14</strain>
    </source>
</reference>